<evidence type="ECO:0000256" key="8">
    <source>
        <dbReference type="ARBA" id="ARBA00023163"/>
    </source>
</evidence>
<comment type="caution">
    <text evidence="12">The sequence shown here is derived from an EMBL/GenBank/DDBJ whole genome shotgun (WGS) entry which is preliminary data.</text>
</comment>
<keyword evidence="9" id="KW-0539">Nucleus</keyword>
<proteinExistence type="predicted"/>
<evidence type="ECO:0000256" key="9">
    <source>
        <dbReference type="ARBA" id="ARBA00023242"/>
    </source>
</evidence>
<evidence type="ECO:0000256" key="10">
    <source>
        <dbReference type="SAM" id="MobiDB-lite"/>
    </source>
</evidence>
<dbReference type="PROSITE" id="PS51523">
    <property type="entry name" value="ZF_HD_DIMER"/>
    <property type="match status" value="1"/>
</dbReference>
<keyword evidence="3" id="KW-0863">Zinc-finger</keyword>
<feature type="domain" description="ZF-HD dimerization-type" evidence="11">
    <location>
        <begin position="192"/>
        <end position="241"/>
    </location>
</feature>
<evidence type="ECO:0000259" key="11">
    <source>
        <dbReference type="PROSITE" id="PS51523"/>
    </source>
</evidence>
<feature type="region of interest" description="Disordered" evidence="10">
    <location>
        <begin position="298"/>
        <end position="329"/>
    </location>
</feature>
<evidence type="ECO:0000256" key="7">
    <source>
        <dbReference type="ARBA" id="ARBA00023155"/>
    </source>
</evidence>
<dbReference type="GO" id="GO:0005634">
    <property type="term" value="C:nucleus"/>
    <property type="evidence" value="ECO:0007669"/>
    <property type="project" value="UniProtKB-SubCell"/>
</dbReference>
<dbReference type="SUPFAM" id="SSF46689">
    <property type="entry name" value="Homeodomain-like"/>
    <property type="match status" value="1"/>
</dbReference>
<keyword evidence="4" id="KW-0862">Zinc</keyword>
<evidence type="ECO:0000256" key="1">
    <source>
        <dbReference type="ARBA" id="ARBA00004123"/>
    </source>
</evidence>
<sequence>MFDRFPFRGTCATWTSLVWRVLKSNPALITLFSTRSLQFQRVVSRLGICGVNLSLLPSFLHKTYILARFDHEKETQLPTWRAQSSLDKGYAFHSPLEDEHYDDEDEDDDIDNEFDELPREMSYSMTDRDGFSRLTNGQYGLMPSSSGVGGSGVSSPAEDSPETTHKRHRFQSLNNVHHSGEDSKLRKAQVRYRECQRNHAASMGGHAVDGCGEFLPGGKEGTLEALKCAACSCHRNFHRREYGDGACTCGAMSARPFPLPQSFRPMSPVVRETKGHLLPSTAERSQHMHVVAPLAQYHEEEDDDDEPPQNPRSGSSKKKRFRTKFTPEQKQRMTDFAEMLGWRIVKQDELLVQEFCDSVNVKRNVFKVWMHNNKHGGRKLGSGSDRGGNCDSPPDY</sequence>
<dbReference type="NCBIfam" id="TIGR01565">
    <property type="entry name" value="homeo_ZF_HD"/>
    <property type="match status" value="1"/>
</dbReference>
<evidence type="ECO:0000256" key="4">
    <source>
        <dbReference type="ARBA" id="ARBA00022833"/>
    </source>
</evidence>
<gene>
    <name evidence="12" type="ORF">GOP47_0002988</name>
</gene>
<evidence type="ECO:0000256" key="6">
    <source>
        <dbReference type="ARBA" id="ARBA00023125"/>
    </source>
</evidence>
<keyword evidence="5" id="KW-0805">Transcription regulation</keyword>
<dbReference type="InterPro" id="IPR006455">
    <property type="entry name" value="Homeodomain_ZF_HD"/>
</dbReference>
<organism evidence="12 13">
    <name type="scientific">Adiantum capillus-veneris</name>
    <name type="common">Maidenhair fern</name>
    <dbReference type="NCBI Taxonomy" id="13818"/>
    <lineage>
        <taxon>Eukaryota</taxon>
        <taxon>Viridiplantae</taxon>
        <taxon>Streptophyta</taxon>
        <taxon>Embryophyta</taxon>
        <taxon>Tracheophyta</taxon>
        <taxon>Polypodiopsida</taxon>
        <taxon>Polypodiidae</taxon>
        <taxon>Polypodiales</taxon>
        <taxon>Pteridineae</taxon>
        <taxon>Pteridaceae</taxon>
        <taxon>Vittarioideae</taxon>
        <taxon>Adiantum</taxon>
    </lineage>
</organism>
<evidence type="ECO:0000313" key="12">
    <source>
        <dbReference type="EMBL" id="KAI5083245.1"/>
    </source>
</evidence>
<keyword evidence="7" id="KW-0371">Homeobox</keyword>
<keyword evidence="8" id="KW-0804">Transcription</keyword>
<dbReference type="EMBL" id="JABFUD020000002">
    <property type="protein sequence ID" value="KAI5083245.1"/>
    <property type="molecule type" value="Genomic_DNA"/>
</dbReference>
<dbReference type="Proteomes" id="UP000886520">
    <property type="component" value="Chromosome 3"/>
</dbReference>
<name>A0A9D4ZS40_ADICA</name>
<evidence type="ECO:0000256" key="3">
    <source>
        <dbReference type="ARBA" id="ARBA00022771"/>
    </source>
</evidence>
<protein>
    <recommendedName>
        <fullName evidence="11">ZF-HD dimerization-type domain-containing protein</fullName>
    </recommendedName>
</protein>
<dbReference type="InterPro" id="IPR006456">
    <property type="entry name" value="ZF_HD_homeobox_Cys/His_dimer"/>
</dbReference>
<feature type="region of interest" description="Disordered" evidence="10">
    <location>
        <begin position="373"/>
        <end position="396"/>
    </location>
</feature>
<evidence type="ECO:0000313" key="13">
    <source>
        <dbReference type="Proteomes" id="UP000886520"/>
    </source>
</evidence>
<comment type="subcellular location">
    <subcellularLocation>
        <location evidence="1">Nucleus</location>
    </subcellularLocation>
</comment>
<accession>A0A9D4ZS40</accession>
<keyword evidence="13" id="KW-1185">Reference proteome</keyword>
<dbReference type="GO" id="GO:0003700">
    <property type="term" value="F:DNA-binding transcription factor activity"/>
    <property type="evidence" value="ECO:0007669"/>
    <property type="project" value="TreeGrafter"/>
</dbReference>
<keyword evidence="6" id="KW-0238">DNA-binding</keyword>
<dbReference type="GO" id="GO:0050793">
    <property type="term" value="P:regulation of developmental process"/>
    <property type="evidence" value="ECO:0007669"/>
    <property type="project" value="TreeGrafter"/>
</dbReference>
<dbReference type="Gene3D" id="1.10.10.60">
    <property type="entry name" value="Homeodomain-like"/>
    <property type="match status" value="1"/>
</dbReference>
<dbReference type="FunFam" id="1.10.10.60:FF:000257">
    <property type="entry name" value="Zinc-finger homeodomain protein 2"/>
    <property type="match status" value="1"/>
</dbReference>
<evidence type="ECO:0000256" key="5">
    <source>
        <dbReference type="ARBA" id="ARBA00023015"/>
    </source>
</evidence>
<dbReference type="PANTHER" id="PTHR31948:SF140">
    <property type="entry name" value="ZINC-FINGER HOMEODOMAIN PROTEIN 2"/>
    <property type="match status" value="1"/>
</dbReference>
<dbReference type="InterPro" id="IPR009057">
    <property type="entry name" value="Homeodomain-like_sf"/>
</dbReference>
<dbReference type="AlphaFoldDB" id="A0A9D4ZS40"/>
<dbReference type="OrthoDB" id="636896at2759"/>
<dbReference type="GO" id="GO:0008270">
    <property type="term" value="F:zinc ion binding"/>
    <property type="evidence" value="ECO:0007669"/>
    <property type="project" value="UniProtKB-KW"/>
</dbReference>
<dbReference type="Pfam" id="PF04770">
    <property type="entry name" value="ZF-HD_dimer"/>
    <property type="match status" value="1"/>
</dbReference>
<feature type="region of interest" description="Disordered" evidence="10">
    <location>
        <begin position="138"/>
        <end position="185"/>
    </location>
</feature>
<reference evidence="12" key="1">
    <citation type="submission" date="2021-01" db="EMBL/GenBank/DDBJ databases">
        <title>Adiantum capillus-veneris genome.</title>
        <authorList>
            <person name="Fang Y."/>
            <person name="Liao Q."/>
        </authorList>
    </citation>
    <scope>NUCLEOTIDE SEQUENCE</scope>
    <source>
        <strain evidence="12">H3</strain>
        <tissue evidence="12">Leaf</tissue>
    </source>
</reference>
<evidence type="ECO:0000256" key="2">
    <source>
        <dbReference type="ARBA" id="ARBA00022723"/>
    </source>
</evidence>
<keyword evidence="2" id="KW-0479">Metal-binding</keyword>
<dbReference type="GO" id="GO:0000976">
    <property type="term" value="F:transcription cis-regulatory region binding"/>
    <property type="evidence" value="ECO:0007669"/>
    <property type="project" value="TreeGrafter"/>
</dbReference>
<dbReference type="NCBIfam" id="TIGR01566">
    <property type="entry name" value="ZF_HD_prot_N"/>
    <property type="match status" value="1"/>
</dbReference>
<dbReference type="PANTHER" id="PTHR31948">
    <property type="entry name" value="ZINC-FINGER HOMEODOMAIN PROTEIN 2"/>
    <property type="match status" value="1"/>
</dbReference>